<accession>A0A930B8L3</accession>
<dbReference type="HAMAP" id="MF_01642">
    <property type="entry name" value="DapL_aminotrans_1"/>
    <property type="match status" value="1"/>
</dbReference>
<comment type="caution">
    <text evidence="11">The sequence shown here is derived from an EMBL/GenBank/DDBJ whole genome shotgun (WGS) entry which is preliminary data.</text>
</comment>
<keyword evidence="6 11" id="KW-0808">Transferase</keyword>
<evidence type="ECO:0000256" key="2">
    <source>
        <dbReference type="ARBA" id="ARBA00004982"/>
    </source>
</evidence>
<evidence type="ECO:0000259" key="10">
    <source>
        <dbReference type="Pfam" id="PF00155"/>
    </source>
</evidence>
<dbReference type="AlphaFoldDB" id="A0A930B8L3"/>
<keyword evidence="7" id="KW-0663">Pyridoxal phosphate</keyword>
<dbReference type="InterPro" id="IPR019942">
    <property type="entry name" value="DapL/ALD1"/>
</dbReference>
<dbReference type="NCBIfam" id="TIGR03542">
    <property type="entry name" value="DAPAT_plant"/>
    <property type="match status" value="1"/>
</dbReference>
<evidence type="ECO:0000313" key="12">
    <source>
        <dbReference type="Proteomes" id="UP000757890"/>
    </source>
</evidence>
<dbReference type="PANTHER" id="PTHR43144">
    <property type="entry name" value="AMINOTRANSFERASE"/>
    <property type="match status" value="1"/>
</dbReference>
<comment type="catalytic activity">
    <reaction evidence="8">
        <text>(2S,6S)-2,6-diaminopimelate + 2-oxoglutarate = (S)-2,3,4,5-tetrahydrodipicolinate + L-glutamate + H2O + H(+)</text>
        <dbReference type="Rhea" id="RHEA:23988"/>
        <dbReference type="ChEBI" id="CHEBI:15377"/>
        <dbReference type="ChEBI" id="CHEBI:15378"/>
        <dbReference type="ChEBI" id="CHEBI:16810"/>
        <dbReference type="ChEBI" id="CHEBI:16845"/>
        <dbReference type="ChEBI" id="CHEBI:29985"/>
        <dbReference type="ChEBI" id="CHEBI:57609"/>
        <dbReference type="EC" id="2.6.1.83"/>
    </reaction>
</comment>
<dbReference type="Gene3D" id="3.40.640.10">
    <property type="entry name" value="Type I PLP-dependent aspartate aminotransferase-like (Major domain)"/>
    <property type="match status" value="1"/>
</dbReference>
<dbReference type="InterPro" id="IPR015424">
    <property type="entry name" value="PyrdxlP-dep_Trfase"/>
</dbReference>
<dbReference type="EC" id="2.6.1.83" evidence="3 9"/>
<evidence type="ECO:0000256" key="4">
    <source>
        <dbReference type="ARBA" id="ARBA00018052"/>
    </source>
</evidence>
<evidence type="ECO:0000313" key="11">
    <source>
        <dbReference type="EMBL" id="MBF1128533.1"/>
    </source>
</evidence>
<evidence type="ECO:0000256" key="9">
    <source>
        <dbReference type="NCBIfam" id="TIGR03542"/>
    </source>
</evidence>
<dbReference type="EMBL" id="JABZMK010000001">
    <property type="protein sequence ID" value="MBF1128533.1"/>
    <property type="molecule type" value="Genomic_DNA"/>
</dbReference>
<dbReference type="GO" id="GO:0010285">
    <property type="term" value="F:L,L-diaminopimelate aminotransferase activity"/>
    <property type="evidence" value="ECO:0007669"/>
    <property type="project" value="UniProtKB-EC"/>
</dbReference>
<comment type="pathway">
    <text evidence="2">Amino-acid biosynthesis; L-lysine biosynthesis via DAP pathway; LL-2,6-diaminopimelate from (S)-tetrahydrodipicolinate (aminotransferase route): step 1/1.</text>
</comment>
<evidence type="ECO:0000256" key="3">
    <source>
        <dbReference type="ARBA" id="ARBA00013138"/>
    </source>
</evidence>
<name>A0A930B8L3_9FIRM</name>
<dbReference type="FunFam" id="3.40.640.10:FF:000099">
    <property type="entry name" value="LL-diaminopimelate aminotransferase, chloroplastic"/>
    <property type="match status" value="1"/>
</dbReference>
<dbReference type="Gene3D" id="3.90.1150.10">
    <property type="entry name" value="Aspartate Aminotransferase, domain 1"/>
    <property type="match status" value="1"/>
</dbReference>
<organism evidence="11 12">
    <name type="scientific">Dialister invisus</name>
    <dbReference type="NCBI Taxonomy" id="218538"/>
    <lineage>
        <taxon>Bacteria</taxon>
        <taxon>Bacillati</taxon>
        <taxon>Bacillota</taxon>
        <taxon>Negativicutes</taxon>
        <taxon>Veillonellales</taxon>
        <taxon>Veillonellaceae</taxon>
        <taxon>Dialister</taxon>
    </lineage>
</organism>
<evidence type="ECO:0000256" key="5">
    <source>
        <dbReference type="ARBA" id="ARBA00022576"/>
    </source>
</evidence>
<keyword evidence="5 11" id="KW-0032">Aminotransferase</keyword>
<evidence type="ECO:0000256" key="8">
    <source>
        <dbReference type="ARBA" id="ARBA00051934"/>
    </source>
</evidence>
<evidence type="ECO:0000256" key="1">
    <source>
        <dbReference type="ARBA" id="ARBA00001933"/>
    </source>
</evidence>
<evidence type="ECO:0000256" key="6">
    <source>
        <dbReference type="ARBA" id="ARBA00022679"/>
    </source>
</evidence>
<dbReference type="Proteomes" id="UP000757890">
    <property type="component" value="Unassembled WGS sequence"/>
</dbReference>
<dbReference type="Pfam" id="PF00155">
    <property type="entry name" value="Aminotran_1_2"/>
    <property type="match status" value="1"/>
</dbReference>
<dbReference type="SUPFAM" id="SSF53383">
    <property type="entry name" value="PLP-dependent transferases"/>
    <property type="match status" value="1"/>
</dbReference>
<gene>
    <name evidence="11" type="ORF">HXL70_00555</name>
</gene>
<evidence type="ECO:0000256" key="7">
    <source>
        <dbReference type="ARBA" id="ARBA00022898"/>
    </source>
</evidence>
<comment type="cofactor">
    <cofactor evidence="1">
        <name>pyridoxal 5'-phosphate</name>
        <dbReference type="ChEBI" id="CHEBI:597326"/>
    </cofactor>
</comment>
<dbReference type="InterPro" id="IPR004839">
    <property type="entry name" value="Aminotransferase_I/II_large"/>
</dbReference>
<protein>
    <recommendedName>
        <fullName evidence="4 9">LL-diaminopimelate aminotransferase</fullName>
        <ecNumber evidence="3 9">2.6.1.83</ecNumber>
    </recommendedName>
</protein>
<reference evidence="11" key="1">
    <citation type="submission" date="2020-04" db="EMBL/GenBank/DDBJ databases">
        <title>Deep metagenomics examines the oral microbiome during advanced dental caries in children, revealing novel taxa and co-occurrences with host molecules.</title>
        <authorList>
            <person name="Baker J.L."/>
            <person name="Morton J.T."/>
            <person name="Dinis M."/>
            <person name="Alvarez R."/>
            <person name="Tran N.C."/>
            <person name="Knight R."/>
            <person name="Edlund A."/>
        </authorList>
    </citation>
    <scope>NUCLEOTIDE SEQUENCE</scope>
    <source>
        <strain evidence="11">JCVI_32_bin.14</strain>
    </source>
</reference>
<feature type="domain" description="Aminotransferase class I/classII large" evidence="10">
    <location>
        <begin position="35"/>
        <end position="403"/>
    </location>
</feature>
<dbReference type="InterPro" id="IPR015421">
    <property type="entry name" value="PyrdxlP-dep_Trfase_major"/>
</dbReference>
<sequence length="414" mass="45834">MAHCNENFNDLQGAYLFAKIRKEQETYKANYPDADIISLGIGDVTQPLVPAVVEAMMKAVAEMGEVETFRGYGPEQGYLFLREAVALHDFKDRGCDVSPDEIFISDGAKCDISNMQEIFATSDIVAIMDPVYPVYVDSNVMAGRSGKFVNGSYEKFEYLPCYEECDFKANLPSHDPMIIYLCSPNNPTGTALNKKELTVWVKYAKQTGSVIFFDAAYEAFITEDIPHSIYEIEGAKEVAIEFHSFSKTAGFTGVRCGYVVVPKELKLETKSGGLISANELWYRRQCTKFNGCSYVVQRGAEAVYTEAGQKQIQKTLGIYRKNALAILAGVKEVGLRASGGINSPYIWVSVPDGMSSWDFFHFLLREAQVICTPGSGFGPCGEGYVRLTAFNTSEKTAMAVKRLKTAVKKYTNKG</sequence>
<dbReference type="CDD" id="cd00609">
    <property type="entry name" value="AAT_like"/>
    <property type="match status" value="1"/>
</dbReference>
<dbReference type="InterPro" id="IPR015422">
    <property type="entry name" value="PyrdxlP-dep_Trfase_small"/>
</dbReference>
<proteinExistence type="inferred from homology"/>
<dbReference type="GO" id="GO:0030170">
    <property type="term" value="F:pyridoxal phosphate binding"/>
    <property type="evidence" value="ECO:0007669"/>
    <property type="project" value="UniProtKB-UniRule"/>
</dbReference>